<dbReference type="PANTHER" id="PTHR43031">
    <property type="entry name" value="FAD-DEPENDENT OXIDOREDUCTASE"/>
    <property type="match status" value="1"/>
</dbReference>
<protein>
    <submittedName>
        <fullName evidence="2">Rhodanese-like domain-containing protein</fullName>
    </submittedName>
</protein>
<dbReference type="Pfam" id="PF00581">
    <property type="entry name" value="Rhodanese"/>
    <property type="match status" value="1"/>
</dbReference>
<feature type="domain" description="Rhodanese" evidence="1">
    <location>
        <begin position="9"/>
        <end position="99"/>
    </location>
</feature>
<dbReference type="Proteomes" id="UP000271678">
    <property type="component" value="Unassembled WGS sequence"/>
</dbReference>
<proteinExistence type="predicted"/>
<dbReference type="InterPro" id="IPR036873">
    <property type="entry name" value="Rhodanese-like_dom_sf"/>
</dbReference>
<keyword evidence="3" id="KW-1185">Reference proteome</keyword>
<evidence type="ECO:0000259" key="1">
    <source>
        <dbReference type="PROSITE" id="PS50206"/>
    </source>
</evidence>
<dbReference type="AlphaFoldDB" id="A0A3M9M1B9"/>
<dbReference type="CDD" id="cd00158">
    <property type="entry name" value="RHOD"/>
    <property type="match status" value="1"/>
</dbReference>
<dbReference type="EMBL" id="RJJQ01000021">
    <property type="protein sequence ID" value="RNI19037.1"/>
    <property type="molecule type" value="Genomic_DNA"/>
</dbReference>
<organism evidence="2 3">
    <name type="scientific">Flexivirga caeni</name>
    <dbReference type="NCBI Taxonomy" id="2294115"/>
    <lineage>
        <taxon>Bacteria</taxon>
        <taxon>Bacillati</taxon>
        <taxon>Actinomycetota</taxon>
        <taxon>Actinomycetes</taxon>
        <taxon>Micrococcales</taxon>
        <taxon>Dermacoccaceae</taxon>
        <taxon>Flexivirga</taxon>
    </lineage>
</organism>
<dbReference type="OrthoDB" id="9800872at2"/>
<evidence type="ECO:0000313" key="3">
    <source>
        <dbReference type="Proteomes" id="UP000271678"/>
    </source>
</evidence>
<sequence length="108" mass="11443">MSDTTPEQLADDAVVIDVREQNEWDAGHAPGAIHIPLGELPARLDELPESGERDPLQVVCRSGNRSGKAVAWLNQQGFDAVNVAGGMKQWAFAGKPVVTDSGAPAQVI</sequence>
<gene>
    <name evidence="2" type="ORF">EFY87_17455</name>
</gene>
<accession>A0A3M9M1B9</accession>
<evidence type="ECO:0000313" key="2">
    <source>
        <dbReference type="EMBL" id="RNI19037.1"/>
    </source>
</evidence>
<dbReference type="PROSITE" id="PS50206">
    <property type="entry name" value="RHODANESE_3"/>
    <property type="match status" value="1"/>
</dbReference>
<dbReference type="InterPro" id="IPR001763">
    <property type="entry name" value="Rhodanese-like_dom"/>
</dbReference>
<dbReference type="Gene3D" id="3.40.250.10">
    <property type="entry name" value="Rhodanese-like domain"/>
    <property type="match status" value="1"/>
</dbReference>
<dbReference type="InterPro" id="IPR050229">
    <property type="entry name" value="GlpE_sulfurtransferase"/>
</dbReference>
<dbReference type="SMART" id="SM00450">
    <property type="entry name" value="RHOD"/>
    <property type="match status" value="1"/>
</dbReference>
<name>A0A3M9M1B9_9MICO</name>
<dbReference type="PANTHER" id="PTHR43031:SF1">
    <property type="entry name" value="PYRIDINE NUCLEOTIDE-DISULPHIDE OXIDOREDUCTASE"/>
    <property type="match status" value="1"/>
</dbReference>
<reference evidence="2 3" key="1">
    <citation type="submission" date="2018-11" db="EMBL/GenBank/DDBJ databases">
        <title>Draft genome of Simplicispira Flexivirga sp. BO-16.</title>
        <authorList>
            <person name="Im W.T."/>
        </authorList>
    </citation>
    <scope>NUCLEOTIDE SEQUENCE [LARGE SCALE GENOMIC DNA]</scope>
    <source>
        <strain evidence="2 3">BO-16</strain>
    </source>
</reference>
<dbReference type="RefSeq" id="WP_123272761.1">
    <property type="nucleotide sequence ID" value="NZ_RJJQ01000021.1"/>
</dbReference>
<dbReference type="SUPFAM" id="SSF52821">
    <property type="entry name" value="Rhodanese/Cell cycle control phosphatase"/>
    <property type="match status" value="1"/>
</dbReference>
<comment type="caution">
    <text evidence="2">The sequence shown here is derived from an EMBL/GenBank/DDBJ whole genome shotgun (WGS) entry which is preliminary data.</text>
</comment>